<evidence type="ECO:0000313" key="2">
    <source>
        <dbReference type="Proteomes" id="UP000055048"/>
    </source>
</evidence>
<proteinExistence type="predicted"/>
<protein>
    <submittedName>
        <fullName evidence="1">Uncharacterized protein</fullName>
    </submittedName>
</protein>
<dbReference type="AlphaFoldDB" id="A0A0V0TZW0"/>
<evidence type="ECO:0000313" key="1">
    <source>
        <dbReference type="EMBL" id="KRX44537.1"/>
    </source>
</evidence>
<name>A0A0V0TZW0_9BILA</name>
<accession>A0A0V0TZW0</accession>
<sequence>MNSLQASRNNVVEMVFNDKKMPIQGNSKKNEAERETKSMYGYRGSLFCRSGVVIFQKDEVIP</sequence>
<comment type="caution">
    <text evidence="1">The sequence shown here is derived from an EMBL/GenBank/DDBJ whole genome shotgun (WGS) entry which is preliminary data.</text>
</comment>
<reference evidence="1 2" key="1">
    <citation type="submission" date="2015-01" db="EMBL/GenBank/DDBJ databases">
        <title>Evolution of Trichinella species and genotypes.</title>
        <authorList>
            <person name="Korhonen P.K."/>
            <person name="Edoardo P."/>
            <person name="Giuseppe L.R."/>
            <person name="Gasser R.B."/>
        </authorList>
    </citation>
    <scope>NUCLEOTIDE SEQUENCE [LARGE SCALE GENOMIC DNA]</scope>
    <source>
        <strain evidence="1">ISS417</strain>
    </source>
</reference>
<dbReference type="Proteomes" id="UP000055048">
    <property type="component" value="Unassembled WGS sequence"/>
</dbReference>
<keyword evidence="2" id="KW-1185">Reference proteome</keyword>
<dbReference type="EMBL" id="JYDJ01000094">
    <property type="protein sequence ID" value="KRX44537.1"/>
    <property type="molecule type" value="Genomic_DNA"/>
</dbReference>
<organism evidence="1 2">
    <name type="scientific">Trichinella murrelli</name>
    <dbReference type="NCBI Taxonomy" id="144512"/>
    <lineage>
        <taxon>Eukaryota</taxon>
        <taxon>Metazoa</taxon>
        <taxon>Ecdysozoa</taxon>
        <taxon>Nematoda</taxon>
        <taxon>Enoplea</taxon>
        <taxon>Dorylaimia</taxon>
        <taxon>Trichinellida</taxon>
        <taxon>Trichinellidae</taxon>
        <taxon>Trichinella</taxon>
    </lineage>
</organism>
<gene>
    <name evidence="1" type="ORF">T05_235</name>
</gene>